<proteinExistence type="predicted"/>
<sequence length="199" mass="22636">MKTYFVQSKAGKAWFRTHDLAEARGIEKDLLSYRHHRGDIHIVDEAGKVIDKDFVEPSADPKRRLRALNVLFDYDVSAQLADLYDSNPELRAAVIDLIGPTFEYPDWAHQTMMNVIKQGVRVKQTEPDWLAEMIERRVAAGYDEERSRVALLGLIFGNNGNQGDWSGWLVLEGFADRPRAQEVVKLIVSAEAEEPTLCH</sequence>
<protein>
    <submittedName>
        <fullName evidence="1">Uncharacterized protein</fullName>
    </submittedName>
</protein>
<dbReference type="RefSeq" id="WP_023842730.1">
    <property type="nucleotide sequence ID" value="NC_022995.1"/>
</dbReference>
<organism evidence="1">
    <name type="scientific">Burkholderia sp. M701</name>
    <dbReference type="NCBI Taxonomy" id="326454"/>
    <lineage>
        <taxon>Bacteria</taxon>
        <taxon>Pseudomonadati</taxon>
        <taxon>Pseudomonadota</taxon>
        <taxon>Betaproteobacteria</taxon>
        <taxon>Burkholderiales</taxon>
        <taxon>Burkholderiaceae</taxon>
        <taxon>Burkholderia</taxon>
    </lineage>
</organism>
<geneLocation type="plasmid" evidence="1">
    <name>pM7012</name>
</geneLocation>
<reference evidence="1" key="2">
    <citation type="submission" date="2024-06" db="EMBL/GenBank/DDBJ databases">
        <authorList>
            <person name="Sakai Y."/>
            <person name="Fujii T."/>
        </authorList>
    </citation>
    <scope>NUCLEOTIDE SEQUENCE</scope>
    <source>
        <strain evidence="1">M701</strain>
        <plasmid evidence="1">pM7012</plasmid>
    </source>
</reference>
<accession>V5YPI7</accession>
<dbReference type="AlphaFoldDB" id="V5YPI7"/>
<dbReference type="EMBL" id="AB853026">
    <property type="protein sequence ID" value="BAO19189.1"/>
    <property type="molecule type" value="Genomic_DNA"/>
</dbReference>
<name>V5YPI7_9BURK</name>
<keyword evidence="1" id="KW-0614">Plasmid</keyword>
<reference evidence="1" key="1">
    <citation type="journal article" date="2014" name="Microbiology">
        <title>A 2,4-dichlorophenoxyacetic acid degradation plasmid pM7012 discloses distribution of an unclassified megaplasmid group across bacterial species.</title>
        <authorList>
            <person name="Sakai Y."/>
            <person name="Ogawa N."/>
            <person name="Shimomura Y."/>
            <person name="Fujii T."/>
        </authorList>
    </citation>
    <scope>NUCLEOTIDE SEQUENCE</scope>
    <source>
        <strain evidence="1">M701</strain>
    </source>
</reference>
<evidence type="ECO:0000313" key="1">
    <source>
        <dbReference type="EMBL" id="BAO19189.1"/>
    </source>
</evidence>